<reference evidence="2 3" key="1">
    <citation type="submission" date="2016-11" db="EMBL/GenBank/DDBJ databases">
        <title>Complete genome sequence of Streptomyces niveus SCSIO 3406.</title>
        <authorList>
            <person name="Zhu Q."/>
            <person name="Cheng W."/>
            <person name="Song Y."/>
            <person name="Li Q."/>
            <person name="Ju J."/>
        </authorList>
    </citation>
    <scope>NUCLEOTIDE SEQUENCE [LARGE SCALE GENOMIC DNA]</scope>
    <source>
        <strain evidence="2 3">SCSIO 3406</strain>
    </source>
</reference>
<dbReference type="Proteomes" id="UP000189677">
    <property type="component" value="Chromosome"/>
</dbReference>
<organism evidence="2 3">
    <name type="scientific">Streptomyces niveus</name>
    <name type="common">Streptomyces spheroides</name>
    <dbReference type="NCBI Taxonomy" id="193462"/>
    <lineage>
        <taxon>Bacteria</taxon>
        <taxon>Bacillati</taxon>
        <taxon>Actinomycetota</taxon>
        <taxon>Actinomycetes</taxon>
        <taxon>Kitasatosporales</taxon>
        <taxon>Streptomycetaceae</taxon>
        <taxon>Streptomyces</taxon>
    </lineage>
</organism>
<accession>A0A1U9R4P4</accession>
<dbReference type="KEGG" id="snw:BBN63_34295"/>
<keyword evidence="3" id="KW-1185">Reference proteome</keyword>
<protein>
    <submittedName>
        <fullName evidence="2">Uncharacterized protein</fullName>
    </submittedName>
</protein>
<name>A0A1U9R4P4_STRNV</name>
<proteinExistence type="predicted"/>
<evidence type="ECO:0000313" key="2">
    <source>
        <dbReference type="EMBL" id="AQU71466.1"/>
    </source>
</evidence>
<dbReference type="EMBL" id="CP018047">
    <property type="protein sequence ID" value="AQU71466.1"/>
    <property type="molecule type" value="Genomic_DNA"/>
</dbReference>
<feature type="region of interest" description="Disordered" evidence="1">
    <location>
        <begin position="117"/>
        <end position="136"/>
    </location>
</feature>
<evidence type="ECO:0000313" key="3">
    <source>
        <dbReference type="Proteomes" id="UP000189677"/>
    </source>
</evidence>
<gene>
    <name evidence="2" type="ORF">BBN63_34295</name>
</gene>
<dbReference type="AlphaFoldDB" id="A0A1U9R4P4"/>
<sequence>MTALATAAATTVMNSLATDAWERVRTLVGQLWHRPEQVAAVEEELGDARELLLRPAHEDDALDLTAAWRLRFRQLLATDETAAQALAEIVAELTAEAGEDGKQGWEAPRNLEMRAQASGDAQVYQSGRDMTNIRLP</sequence>
<evidence type="ECO:0000256" key="1">
    <source>
        <dbReference type="SAM" id="MobiDB-lite"/>
    </source>
</evidence>